<feature type="region of interest" description="Disordered" evidence="8">
    <location>
        <begin position="71"/>
        <end position="115"/>
    </location>
</feature>
<comment type="similarity">
    <text evidence="1 7">Belongs to the bacterial ribosomal protein bS20 family.</text>
</comment>
<dbReference type="InterPro" id="IPR002583">
    <property type="entry name" value="Ribosomal_bS20"/>
</dbReference>
<name>A0A955EBC6_UNCKA</name>
<evidence type="ECO:0000256" key="8">
    <source>
        <dbReference type="SAM" id="MobiDB-lite"/>
    </source>
</evidence>
<feature type="compositionally biased region" description="Basic residues" evidence="8">
    <location>
        <begin position="71"/>
        <end position="86"/>
    </location>
</feature>
<evidence type="ECO:0000256" key="1">
    <source>
        <dbReference type="ARBA" id="ARBA00007634"/>
    </source>
</evidence>
<dbReference type="HAMAP" id="MF_00500">
    <property type="entry name" value="Ribosomal_bS20"/>
    <property type="match status" value="1"/>
</dbReference>
<dbReference type="InterPro" id="IPR036510">
    <property type="entry name" value="Ribosomal_bS20_sf"/>
</dbReference>
<keyword evidence="4 7" id="KW-0689">Ribosomal protein</keyword>
<evidence type="ECO:0000256" key="6">
    <source>
        <dbReference type="ARBA" id="ARBA00035136"/>
    </source>
</evidence>
<dbReference type="EMBL" id="JAGQNX010000046">
    <property type="protein sequence ID" value="MCA9308182.1"/>
    <property type="molecule type" value="Genomic_DNA"/>
</dbReference>
<feature type="compositionally biased region" description="Low complexity" evidence="8">
    <location>
        <begin position="89"/>
        <end position="108"/>
    </location>
</feature>
<evidence type="ECO:0000256" key="2">
    <source>
        <dbReference type="ARBA" id="ARBA00022730"/>
    </source>
</evidence>
<reference evidence="9" key="1">
    <citation type="submission" date="2020-04" db="EMBL/GenBank/DDBJ databases">
        <authorList>
            <person name="Zhang T."/>
        </authorList>
    </citation>
    <scope>NUCLEOTIDE SEQUENCE</scope>
    <source>
        <strain evidence="9">HKST-UBA79</strain>
    </source>
</reference>
<comment type="caution">
    <text evidence="9">The sequence shown here is derived from an EMBL/GenBank/DDBJ whole genome shotgun (WGS) entry which is preliminary data.</text>
</comment>
<dbReference type="GO" id="GO:0003735">
    <property type="term" value="F:structural constituent of ribosome"/>
    <property type="evidence" value="ECO:0007669"/>
    <property type="project" value="InterPro"/>
</dbReference>
<comment type="function">
    <text evidence="7">Binds directly to 16S ribosomal RNA.</text>
</comment>
<evidence type="ECO:0000256" key="7">
    <source>
        <dbReference type="HAMAP-Rule" id="MF_00500"/>
    </source>
</evidence>
<dbReference type="PANTHER" id="PTHR33398">
    <property type="entry name" value="30S RIBOSOMAL PROTEIN S20"/>
    <property type="match status" value="1"/>
</dbReference>
<protein>
    <recommendedName>
        <fullName evidence="6 7">Small ribosomal subunit protein bS20</fullName>
    </recommendedName>
</protein>
<sequence>MANTKSAAKAARSSIKKKENNLFWKRRIKAILKSLNKTLETEGGNTDIIFEKQSAMQKVLDKAAKQNVLHKNKANRLKSRFAKKVAAHGATKSTSKSTKSSAKSTTTKGGDKADA</sequence>
<keyword evidence="3 7" id="KW-0694">RNA-binding</keyword>
<dbReference type="PANTHER" id="PTHR33398:SF1">
    <property type="entry name" value="SMALL RIBOSOMAL SUBUNIT PROTEIN BS20C"/>
    <property type="match status" value="1"/>
</dbReference>
<dbReference type="GO" id="GO:0070181">
    <property type="term" value="F:small ribosomal subunit rRNA binding"/>
    <property type="evidence" value="ECO:0007669"/>
    <property type="project" value="TreeGrafter"/>
</dbReference>
<keyword evidence="2 7" id="KW-0699">rRNA-binding</keyword>
<evidence type="ECO:0000313" key="10">
    <source>
        <dbReference type="Proteomes" id="UP000740557"/>
    </source>
</evidence>
<dbReference type="SUPFAM" id="SSF46992">
    <property type="entry name" value="Ribosomal protein S20"/>
    <property type="match status" value="1"/>
</dbReference>
<accession>A0A955EBC6</accession>
<evidence type="ECO:0000313" key="9">
    <source>
        <dbReference type="EMBL" id="MCA9308182.1"/>
    </source>
</evidence>
<evidence type="ECO:0000256" key="4">
    <source>
        <dbReference type="ARBA" id="ARBA00022980"/>
    </source>
</evidence>
<dbReference type="GO" id="GO:0006412">
    <property type="term" value="P:translation"/>
    <property type="evidence" value="ECO:0007669"/>
    <property type="project" value="UniProtKB-UniRule"/>
</dbReference>
<dbReference type="Proteomes" id="UP000740557">
    <property type="component" value="Unassembled WGS sequence"/>
</dbReference>
<dbReference type="Gene3D" id="1.20.58.110">
    <property type="entry name" value="Ribosomal protein S20"/>
    <property type="match status" value="1"/>
</dbReference>
<proteinExistence type="inferred from homology"/>
<dbReference type="GO" id="GO:0005829">
    <property type="term" value="C:cytosol"/>
    <property type="evidence" value="ECO:0007669"/>
    <property type="project" value="TreeGrafter"/>
</dbReference>
<gene>
    <name evidence="7 9" type="primary">rpsT</name>
    <name evidence="9" type="ORF">KC980_01600</name>
</gene>
<organism evidence="9 10">
    <name type="scientific">candidate division WWE3 bacterium</name>
    <dbReference type="NCBI Taxonomy" id="2053526"/>
    <lineage>
        <taxon>Bacteria</taxon>
        <taxon>Katanobacteria</taxon>
    </lineage>
</organism>
<dbReference type="Pfam" id="PF01649">
    <property type="entry name" value="Ribosomal_S20p"/>
    <property type="match status" value="1"/>
</dbReference>
<dbReference type="NCBIfam" id="TIGR00029">
    <property type="entry name" value="S20"/>
    <property type="match status" value="1"/>
</dbReference>
<reference evidence="9" key="2">
    <citation type="journal article" date="2021" name="Microbiome">
        <title>Successional dynamics and alternative stable states in a saline activated sludge microbial community over 9 years.</title>
        <authorList>
            <person name="Wang Y."/>
            <person name="Ye J."/>
            <person name="Ju F."/>
            <person name="Liu L."/>
            <person name="Boyd J.A."/>
            <person name="Deng Y."/>
            <person name="Parks D.H."/>
            <person name="Jiang X."/>
            <person name="Yin X."/>
            <person name="Woodcroft B.J."/>
            <person name="Tyson G.W."/>
            <person name="Hugenholtz P."/>
            <person name="Polz M.F."/>
            <person name="Zhang T."/>
        </authorList>
    </citation>
    <scope>NUCLEOTIDE SEQUENCE</scope>
    <source>
        <strain evidence="9">HKST-UBA79</strain>
    </source>
</reference>
<dbReference type="AlphaFoldDB" id="A0A955EBC6"/>
<keyword evidence="5 7" id="KW-0687">Ribonucleoprotein</keyword>
<evidence type="ECO:0000256" key="3">
    <source>
        <dbReference type="ARBA" id="ARBA00022884"/>
    </source>
</evidence>
<evidence type="ECO:0000256" key="5">
    <source>
        <dbReference type="ARBA" id="ARBA00023274"/>
    </source>
</evidence>
<dbReference type="GO" id="GO:0015935">
    <property type="term" value="C:small ribosomal subunit"/>
    <property type="evidence" value="ECO:0007669"/>
    <property type="project" value="TreeGrafter"/>
</dbReference>